<keyword evidence="2" id="KW-0813">Transport</keyword>
<dbReference type="GO" id="GO:0016887">
    <property type="term" value="F:ATP hydrolysis activity"/>
    <property type="evidence" value="ECO:0007669"/>
    <property type="project" value="InterPro"/>
</dbReference>
<keyword evidence="4 7" id="KW-0067">ATP-binding</keyword>
<evidence type="ECO:0000259" key="6">
    <source>
        <dbReference type="PROSITE" id="PS50893"/>
    </source>
</evidence>
<dbReference type="PANTHER" id="PTHR43820:SF4">
    <property type="entry name" value="HIGH-AFFINITY BRANCHED-CHAIN AMINO ACID TRANSPORT ATP-BINDING PROTEIN LIVF"/>
    <property type="match status" value="1"/>
</dbReference>
<dbReference type="Gene3D" id="3.40.50.300">
    <property type="entry name" value="P-loop containing nucleotide triphosphate hydrolases"/>
    <property type="match status" value="1"/>
</dbReference>
<dbReference type="SUPFAM" id="SSF52540">
    <property type="entry name" value="P-loop containing nucleoside triphosphate hydrolases"/>
    <property type="match status" value="1"/>
</dbReference>
<comment type="similarity">
    <text evidence="1">Belongs to the ABC transporter superfamily.</text>
</comment>
<comment type="caution">
    <text evidence="7">The sequence shown here is derived from an EMBL/GenBank/DDBJ whole genome shotgun (WGS) entry which is preliminary data.</text>
</comment>
<evidence type="ECO:0000256" key="3">
    <source>
        <dbReference type="ARBA" id="ARBA00022741"/>
    </source>
</evidence>
<evidence type="ECO:0000313" key="8">
    <source>
        <dbReference type="Proteomes" id="UP000588017"/>
    </source>
</evidence>
<keyword evidence="8" id="KW-1185">Reference proteome</keyword>
<name>A0A841K8X6_9HYPH</name>
<dbReference type="AlphaFoldDB" id="A0A841K8X6"/>
<dbReference type="GO" id="GO:0005524">
    <property type="term" value="F:ATP binding"/>
    <property type="evidence" value="ECO:0007669"/>
    <property type="project" value="UniProtKB-KW"/>
</dbReference>
<keyword evidence="5" id="KW-0029">Amino-acid transport</keyword>
<dbReference type="Pfam" id="PF00005">
    <property type="entry name" value="ABC_tran"/>
    <property type="match status" value="1"/>
</dbReference>
<reference evidence="7 8" key="1">
    <citation type="submission" date="2020-08" db="EMBL/GenBank/DDBJ databases">
        <title>Genomic Encyclopedia of Type Strains, Phase IV (KMG-IV): sequencing the most valuable type-strain genomes for metagenomic binning, comparative biology and taxonomic classification.</title>
        <authorList>
            <person name="Goeker M."/>
        </authorList>
    </citation>
    <scope>NUCLEOTIDE SEQUENCE [LARGE SCALE GENOMIC DNA]</scope>
    <source>
        <strain evidence="7 8">DSM 101465</strain>
    </source>
</reference>
<dbReference type="InterPro" id="IPR003593">
    <property type="entry name" value="AAA+_ATPase"/>
</dbReference>
<gene>
    <name evidence="7" type="ORF">HNQ73_000104</name>
</gene>
<dbReference type="PROSITE" id="PS50893">
    <property type="entry name" value="ABC_TRANSPORTER_2"/>
    <property type="match status" value="1"/>
</dbReference>
<dbReference type="PROSITE" id="PS00211">
    <property type="entry name" value="ABC_TRANSPORTER_1"/>
    <property type="match status" value="1"/>
</dbReference>
<proteinExistence type="inferred from homology"/>
<evidence type="ECO:0000256" key="5">
    <source>
        <dbReference type="ARBA" id="ARBA00022970"/>
    </source>
</evidence>
<evidence type="ECO:0000256" key="1">
    <source>
        <dbReference type="ARBA" id="ARBA00005417"/>
    </source>
</evidence>
<dbReference type="CDD" id="cd03224">
    <property type="entry name" value="ABC_TM1139_LivF_branched"/>
    <property type="match status" value="1"/>
</dbReference>
<dbReference type="Proteomes" id="UP000588017">
    <property type="component" value="Unassembled WGS sequence"/>
</dbReference>
<dbReference type="PANTHER" id="PTHR43820">
    <property type="entry name" value="HIGH-AFFINITY BRANCHED-CHAIN AMINO ACID TRANSPORT ATP-BINDING PROTEIN LIVF"/>
    <property type="match status" value="1"/>
</dbReference>
<keyword evidence="3" id="KW-0547">Nucleotide-binding</keyword>
<dbReference type="InterPro" id="IPR017871">
    <property type="entry name" value="ABC_transporter-like_CS"/>
</dbReference>
<accession>A0A841K8X6</accession>
<dbReference type="GO" id="GO:0015658">
    <property type="term" value="F:branched-chain amino acid transmembrane transporter activity"/>
    <property type="evidence" value="ECO:0007669"/>
    <property type="project" value="InterPro"/>
</dbReference>
<dbReference type="PIRSF" id="PIRSF039137">
    <property type="entry name" value="ABC_branched_ATPase"/>
    <property type="match status" value="1"/>
</dbReference>
<evidence type="ECO:0000256" key="2">
    <source>
        <dbReference type="ARBA" id="ARBA00022448"/>
    </source>
</evidence>
<protein>
    <submittedName>
        <fullName evidence="7">Branched-chain amino acid transport system ATP-binding protein</fullName>
    </submittedName>
</protein>
<dbReference type="InterPro" id="IPR003439">
    <property type="entry name" value="ABC_transporter-like_ATP-bd"/>
</dbReference>
<dbReference type="GO" id="GO:0015807">
    <property type="term" value="P:L-amino acid transport"/>
    <property type="evidence" value="ECO:0007669"/>
    <property type="project" value="TreeGrafter"/>
</dbReference>
<sequence length="256" mass="28076">MSDAATMPAPAQAPAGRTPLLSIRGVKTYYGNIIALKGVDLDVHEGEIVTMIGANGAGKSTLMMTIFGNPRCREGTITYAGRDITHMPTHEIAHLGIAQSPEGRRIFPRMTVFENLQMGAAIRNFAHFDEDLERVCTMFPRLKERLNQRGGTLSGGEQQMLAIARALMSRPRLLLLDEPSLGLAPLVVKQIFNVIRELNEREGMTVFLVEQNAYHALKLAHRGYVMVTGTITLQGTGKELLENPQVRAAYLEGGAH</sequence>
<evidence type="ECO:0000256" key="4">
    <source>
        <dbReference type="ARBA" id="ARBA00022840"/>
    </source>
</evidence>
<dbReference type="InterPro" id="IPR030660">
    <property type="entry name" value="ABC_branched_ATPase_LivF/BraG"/>
</dbReference>
<evidence type="ECO:0000313" key="7">
    <source>
        <dbReference type="EMBL" id="MBB6166496.1"/>
    </source>
</evidence>
<dbReference type="InterPro" id="IPR027417">
    <property type="entry name" value="P-loop_NTPase"/>
</dbReference>
<organism evidence="7 8">
    <name type="scientific">Chelatococcus composti</name>
    <dbReference type="NCBI Taxonomy" id="1743235"/>
    <lineage>
        <taxon>Bacteria</taxon>
        <taxon>Pseudomonadati</taxon>
        <taxon>Pseudomonadota</taxon>
        <taxon>Alphaproteobacteria</taxon>
        <taxon>Hyphomicrobiales</taxon>
        <taxon>Chelatococcaceae</taxon>
        <taxon>Chelatococcus</taxon>
    </lineage>
</organism>
<feature type="domain" description="ABC transporter" evidence="6">
    <location>
        <begin position="21"/>
        <end position="253"/>
    </location>
</feature>
<dbReference type="InterPro" id="IPR052156">
    <property type="entry name" value="BCAA_Transport_ATP-bd_LivF"/>
</dbReference>
<dbReference type="EMBL" id="JACHEH010000001">
    <property type="protein sequence ID" value="MBB6166496.1"/>
    <property type="molecule type" value="Genomic_DNA"/>
</dbReference>
<dbReference type="SMART" id="SM00382">
    <property type="entry name" value="AAA"/>
    <property type="match status" value="1"/>
</dbReference>